<dbReference type="Gene3D" id="2.40.50.140">
    <property type="entry name" value="Nucleic acid-binding proteins"/>
    <property type="match status" value="1"/>
</dbReference>
<evidence type="ECO:0000256" key="7">
    <source>
        <dbReference type="ARBA" id="ARBA00022839"/>
    </source>
</evidence>
<dbReference type="PANTHER" id="PTHR23355:SF9">
    <property type="entry name" value="DIS3-LIKE EXONUCLEASE 2"/>
    <property type="match status" value="1"/>
</dbReference>
<evidence type="ECO:0000256" key="3">
    <source>
        <dbReference type="ARBA" id="ARBA00022552"/>
    </source>
</evidence>
<accession>X6M4V0</accession>
<dbReference type="AlphaFoldDB" id="X6M4V0"/>
<dbReference type="GO" id="GO:0000176">
    <property type="term" value="C:nuclear exosome (RNase complex)"/>
    <property type="evidence" value="ECO:0007669"/>
    <property type="project" value="UniProtKB-ARBA"/>
</dbReference>
<reference evidence="13 14" key="1">
    <citation type="journal article" date="2013" name="Curr. Biol.">
        <title>The Genome of the Foraminiferan Reticulomyxa filosa.</title>
        <authorList>
            <person name="Glockner G."/>
            <person name="Hulsmann N."/>
            <person name="Schleicher M."/>
            <person name="Noegel A.A."/>
            <person name="Eichinger L."/>
            <person name="Gallinger C."/>
            <person name="Pawlowski J."/>
            <person name="Sierra R."/>
            <person name="Euteneuer U."/>
            <person name="Pillet L."/>
            <person name="Moustafa A."/>
            <person name="Platzer M."/>
            <person name="Groth M."/>
            <person name="Szafranski K."/>
            <person name="Schliwa M."/>
        </authorList>
    </citation>
    <scope>NUCLEOTIDE SEQUENCE [LARGE SCALE GENOMIC DNA]</scope>
</reference>
<dbReference type="SUPFAM" id="SSF50249">
    <property type="entry name" value="Nucleic acid-binding proteins"/>
    <property type="match status" value="2"/>
</dbReference>
<gene>
    <name evidence="13" type="ORF">RFI_29325</name>
</gene>
<evidence type="ECO:0000256" key="10">
    <source>
        <dbReference type="ARBA" id="ARBA00077930"/>
    </source>
</evidence>
<evidence type="ECO:0000313" key="14">
    <source>
        <dbReference type="Proteomes" id="UP000023152"/>
    </source>
</evidence>
<dbReference type="EMBL" id="ASPP01025387">
    <property type="protein sequence ID" value="ETO08065.1"/>
    <property type="molecule type" value="Genomic_DNA"/>
</dbReference>
<comment type="similarity">
    <text evidence="2 11">Belongs to the RNR ribonuclease family.</text>
</comment>
<dbReference type="InterPro" id="IPR001900">
    <property type="entry name" value="RNase_II/R"/>
</dbReference>
<keyword evidence="3" id="KW-0698">rRNA processing</keyword>
<dbReference type="InterPro" id="IPR022966">
    <property type="entry name" value="RNase_II/R_CS"/>
</dbReference>
<keyword evidence="4" id="KW-0540">Nuclease</keyword>
<evidence type="ECO:0000256" key="2">
    <source>
        <dbReference type="ARBA" id="ARBA00005785"/>
    </source>
</evidence>
<keyword evidence="14" id="KW-1185">Reference proteome</keyword>
<dbReference type="Gene3D" id="2.40.50.690">
    <property type="match status" value="1"/>
</dbReference>
<keyword evidence="6" id="KW-0271">Exosome</keyword>
<evidence type="ECO:0000256" key="6">
    <source>
        <dbReference type="ARBA" id="ARBA00022835"/>
    </source>
</evidence>
<dbReference type="FunFam" id="2.40.50.700:FF:000001">
    <property type="entry name" value="Exosome complex exonuclease exoribonuclease (Rrp44)"/>
    <property type="match status" value="1"/>
</dbReference>
<dbReference type="GO" id="GO:0006364">
    <property type="term" value="P:rRNA processing"/>
    <property type="evidence" value="ECO:0007669"/>
    <property type="project" value="UniProtKB-KW"/>
</dbReference>
<dbReference type="GO" id="GO:0000175">
    <property type="term" value="F:3'-5'-RNA exonuclease activity"/>
    <property type="evidence" value="ECO:0007669"/>
    <property type="project" value="TreeGrafter"/>
</dbReference>
<evidence type="ECO:0000256" key="8">
    <source>
        <dbReference type="ARBA" id="ARBA00022884"/>
    </source>
</evidence>
<keyword evidence="7" id="KW-0269">Exonuclease</keyword>
<dbReference type="InterPro" id="IPR041505">
    <property type="entry name" value="Dis3_CSD2"/>
</dbReference>
<comment type="caution">
    <text evidence="13">The sequence shown here is derived from an EMBL/GenBank/DDBJ whole genome shotgun (WGS) entry which is preliminary data.</text>
</comment>
<keyword evidence="5" id="KW-0378">Hydrolase</keyword>
<proteinExistence type="inferred from homology"/>
<evidence type="ECO:0000256" key="11">
    <source>
        <dbReference type="RuleBase" id="RU003901"/>
    </source>
</evidence>
<evidence type="ECO:0000256" key="5">
    <source>
        <dbReference type="ARBA" id="ARBA00022801"/>
    </source>
</evidence>
<sequence length="1008" mass="116123">MHSLVQYVEKGYHHLRQSNRLRTVVKDRYLRDDIGCGSVGCLDCTYGGSSRATLSDDETATNIHIIPDTNVLLYQLDVLFHDEFLRKRDKLKGSQYTMNMIILGSVMEQIENTNRGKHRKIKTLLQKKRPEEEEWDEYGHSHDDASLSKSKSTKINLDKDIFHMYTFANGYHKHIYKPRKKGQSLNDYSTDMLLRTYHWYNAHWQAKLKQKRKMFIICNNDPNEKKKYFKHLNEKKDNENDEEKEEEEEDIQVLCIDELLAKFYAPVDEIAYKLLTDCLSHIVITSSMDLSRGFFSSSLAFTNHWSLDRIERELENSTIVKGKYLSLYVRGPGENWQGSITPEGHTYKVLIQGLSNINRAVHDDIVAVQLLQDTDEQKDDNKVKTVKGKVVGIIARNWREYVVSIEETDKKSGIVKCIPMERRIPKILIETQQVSNLLDKRIVVRIDRWDADSMLPYGHYIQTIGKTGDFEVETQCLLIEHNIPNTNLWSDAVLQCLPRNDEIPESERNNPKRRDIRHLCVFSVDPLGCTDIDDALHCLELSNGNLEIGVHIADVAFYVKNGTPLDDEASKRGTSVYLVDRRLDMLPSLLSTDVCSLVEGKDRLTFSVSWEMTKDGEILDTQFYRSIICSRAALSYRMAQDRINSQMPKDDITDGLTHLLAISEILKKKRIEKGSLVLTSPQPYFRLDKETKKPTKLEPYPMLPTNSMIEEFMLLANITVAKQIVSKYPSFAMLRRHPYPSPNMMEPLAKCASVKGFRWEMESPKQLNQWLNDFAKKNQHLDILIRSLAIRCLTQALYFTSGDVDPVQFFHFGLATDIYTHFTSPIRRYADIVVHRQLAASIGIAPLPESIKDRNRMSVICENINRRHRMAQRVGIASDELYTLMFFDGRCVETDAVISSVDRLSIDVHISEYCMERKIFIVSKNDADNDNGSAWKFDDKSLILYRVTPPAVQYQVFDPVRVQITVHTTKATNQKKLVVKIIGDDNASKLFKPDIENEDIHQPANAAE</sequence>
<dbReference type="OrthoDB" id="372421at2759"/>
<dbReference type="PANTHER" id="PTHR23355">
    <property type="entry name" value="RIBONUCLEASE"/>
    <property type="match status" value="1"/>
</dbReference>
<name>X6M4V0_RETFI</name>
<organism evidence="13 14">
    <name type="scientific">Reticulomyxa filosa</name>
    <dbReference type="NCBI Taxonomy" id="46433"/>
    <lineage>
        <taxon>Eukaryota</taxon>
        <taxon>Sar</taxon>
        <taxon>Rhizaria</taxon>
        <taxon>Retaria</taxon>
        <taxon>Foraminifera</taxon>
        <taxon>Monothalamids</taxon>
        <taxon>Reticulomyxidae</taxon>
        <taxon>Reticulomyxa</taxon>
    </lineage>
</organism>
<keyword evidence="9" id="KW-0539">Nucleus</keyword>
<dbReference type="Pfam" id="PF17849">
    <property type="entry name" value="OB_Dis3"/>
    <property type="match status" value="1"/>
</dbReference>
<dbReference type="Pfam" id="PF00773">
    <property type="entry name" value="RNB"/>
    <property type="match status" value="1"/>
</dbReference>
<dbReference type="GO" id="GO:0003723">
    <property type="term" value="F:RNA binding"/>
    <property type="evidence" value="ECO:0007669"/>
    <property type="project" value="UniProtKB-KW"/>
</dbReference>
<dbReference type="InterPro" id="IPR012340">
    <property type="entry name" value="NA-bd_OB-fold"/>
</dbReference>
<dbReference type="Proteomes" id="UP000023152">
    <property type="component" value="Unassembled WGS sequence"/>
</dbReference>
<evidence type="ECO:0000256" key="1">
    <source>
        <dbReference type="ARBA" id="ARBA00004123"/>
    </source>
</evidence>
<evidence type="ECO:0000256" key="9">
    <source>
        <dbReference type="ARBA" id="ARBA00023242"/>
    </source>
</evidence>
<feature type="domain" description="RNB" evidence="12">
    <location>
        <begin position="513"/>
        <end position="844"/>
    </location>
</feature>
<dbReference type="GO" id="GO:0000956">
    <property type="term" value="P:nuclear-transcribed mRNA catabolic process"/>
    <property type="evidence" value="ECO:0007669"/>
    <property type="project" value="UniProtKB-ARBA"/>
</dbReference>
<dbReference type="Gene3D" id="3.40.50.1010">
    <property type="entry name" value="5'-nuclease"/>
    <property type="match status" value="1"/>
</dbReference>
<keyword evidence="8" id="KW-0694">RNA-binding</keyword>
<comment type="subcellular location">
    <subcellularLocation>
        <location evidence="1">Nucleus</location>
    </subcellularLocation>
</comment>
<evidence type="ECO:0000259" key="12">
    <source>
        <dbReference type="SMART" id="SM00955"/>
    </source>
</evidence>
<dbReference type="SMART" id="SM00955">
    <property type="entry name" value="RNB"/>
    <property type="match status" value="1"/>
</dbReference>
<dbReference type="Gene3D" id="2.40.50.700">
    <property type="match status" value="1"/>
</dbReference>
<protein>
    <recommendedName>
        <fullName evidence="10">Ribosomal RNA-processing protein 44</fullName>
    </recommendedName>
</protein>
<evidence type="ECO:0000256" key="4">
    <source>
        <dbReference type="ARBA" id="ARBA00022722"/>
    </source>
</evidence>
<dbReference type="InterPro" id="IPR050180">
    <property type="entry name" value="RNR_Ribonuclease"/>
</dbReference>
<evidence type="ECO:0000313" key="13">
    <source>
        <dbReference type="EMBL" id="ETO08065.1"/>
    </source>
</evidence>
<dbReference type="PROSITE" id="PS01175">
    <property type="entry name" value="RIBONUCLEASE_II"/>
    <property type="match status" value="1"/>
</dbReference>